<protein>
    <recommendedName>
        <fullName evidence="4">Phage protein</fullName>
    </recommendedName>
</protein>
<feature type="region of interest" description="Disordered" evidence="1">
    <location>
        <begin position="134"/>
        <end position="157"/>
    </location>
</feature>
<evidence type="ECO:0000313" key="2">
    <source>
        <dbReference type="EMBL" id="AJA42190.1"/>
    </source>
</evidence>
<accession>A0A0D3MW75</accession>
<dbReference type="RefSeq" id="YP_009214470.1">
    <property type="nucleotide sequence ID" value="NC_028962.1"/>
</dbReference>
<sequence>MAKKVKATKKPTIFKNGKQVSRKTIDSMRSDILDKLQATAQQVDDVYIKRMPTYLEVTEKKLEEKGVIDLKKAFAKSSKKRRTKNGGWYLIVPIRIKTSRMNRDTYQDMRKLQIPSGKSSASSLTSYLQAVSKGRNITHPSMKPKSPSNNMTKVRRKPKKKASYFIFRTVSSKSPSSAWVLNRDKVNSDNFSKTTLNNVKNLMNWKMRNIR</sequence>
<dbReference type="KEGG" id="vg:26640887"/>
<reference evidence="2 3" key="1">
    <citation type="journal article" date="2015" name="Appl. Environ. Microbiol.">
        <title>Two Phages, phiIPLA-RODI and phiIPLA-C1C, Lyse Mono- and Dual-Species Staphylococcal Biofilms.</title>
        <authorList>
            <person name="Gutierrez D."/>
            <person name="Vandenheuvel D."/>
            <person name="Martinez B."/>
            <person name="Rodriguez A."/>
            <person name="Lavigne R."/>
            <person name="Garcia P."/>
        </authorList>
    </citation>
    <scope>NUCLEOTIDE SEQUENCE [LARGE SCALE GENOMIC DNA]</scope>
</reference>
<proteinExistence type="predicted"/>
<evidence type="ECO:0000313" key="3">
    <source>
        <dbReference type="Proteomes" id="UP000032689"/>
    </source>
</evidence>
<dbReference type="OrthoDB" id="9445at10239"/>
<evidence type="ECO:0008006" key="4">
    <source>
        <dbReference type="Google" id="ProtNLM"/>
    </source>
</evidence>
<dbReference type="Proteomes" id="UP000032689">
    <property type="component" value="Segment"/>
</dbReference>
<name>A0A0D3MW75_9CAUD</name>
<dbReference type="EMBL" id="KP027447">
    <property type="protein sequence ID" value="AJA42190.1"/>
    <property type="molecule type" value="Genomic_DNA"/>
</dbReference>
<organism evidence="2 3">
    <name type="scientific">Staphylococcus phage vB_SepM_ phiIPLA-C1C</name>
    <dbReference type="NCBI Taxonomy" id="1572704"/>
    <lineage>
        <taxon>Viruses</taxon>
        <taxon>Duplodnaviria</taxon>
        <taxon>Heunggongvirae</taxon>
        <taxon>Uroviricota</taxon>
        <taxon>Caudoviricetes</taxon>
        <taxon>Herelleviridae</taxon>
        <taxon>Twortvirinae</taxon>
        <taxon>Sepunavirus</taxon>
        <taxon>Sepunavirus IPLAC1C</taxon>
    </lineage>
</organism>
<dbReference type="GeneID" id="26640887"/>
<keyword evidence="3" id="KW-1185">Reference proteome</keyword>
<evidence type="ECO:0000256" key="1">
    <source>
        <dbReference type="SAM" id="MobiDB-lite"/>
    </source>
</evidence>